<dbReference type="EMBL" id="LT984806">
    <property type="protein sequence ID" value="SPD46669.1"/>
    <property type="molecule type" value="Genomic_DNA"/>
</dbReference>
<dbReference type="Pfam" id="PF06527">
    <property type="entry name" value="TniQ"/>
    <property type="match status" value="1"/>
</dbReference>
<evidence type="ECO:0000313" key="2">
    <source>
        <dbReference type="EMBL" id="SPD46669.1"/>
    </source>
</evidence>
<name>A0A375H8U1_9BURK</name>
<accession>A0A375H8U1</accession>
<reference evidence="2 3" key="1">
    <citation type="submission" date="2018-01" db="EMBL/GenBank/DDBJ databases">
        <authorList>
            <person name="Clerissi C."/>
        </authorList>
    </citation>
    <scope>NUCLEOTIDE SEQUENCE [LARGE SCALE GENOMIC DNA]</scope>
    <source>
        <strain evidence="2">Cupriavidus taiwanensis STM 6160</strain>
    </source>
</reference>
<gene>
    <name evidence="2" type="ORF">CBM2607_11609</name>
</gene>
<proteinExistence type="predicted"/>
<sequence length="473" mass="53094">MATLAGSDLKPLPYESTHSLLLRLGYMNSMGPSDFRATGIYVAENRATPVVLSPSGRARLRELTNWRIDPREEWLYRQLQHAHILLPQFRFCAKCLTHGYHSYFFQLATVETCPVHGEKLWSTCPCCDAKLGPCHLTPKLFAKPYHCINCHRPLGLGVPTPSAYSALERQRTNVSGAFSAHWMWVKRVIAKRRILPELFQLDFGRPLRPQLAASQASVLCAIEPSPFMQATMPLTVLSWHLRSDGHAVAGEGGERARLTYVYRATLRLLQRWILSACRHSNAAAARGTCWTGAGRLGHGDLDCGQFSQEECAYMLLRYAVERDYQDRSIHSDVTSAMPWSGFYLAEHSLQDYPRLPLRAIFLAMYAEGYLRLQGRNTFSPSLEGVRNDAELVLCTGHAGLVRWGFVSFPHVSGMPTLPFHRVDATVDSALFQLTIPPRLIPTRNGTRREERLDQESTVVLGAGAVSGHKQHEL</sequence>
<dbReference type="InterPro" id="IPR009492">
    <property type="entry name" value="TniQ"/>
</dbReference>
<protein>
    <recommendedName>
        <fullName evidence="1">TniQ domain-containing protein</fullName>
    </recommendedName>
</protein>
<dbReference type="AlphaFoldDB" id="A0A375H8U1"/>
<organism evidence="2 3">
    <name type="scientific">Cupriavidus neocaledonicus</name>
    <dbReference type="NCBI Taxonomy" id="1040979"/>
    <lineage>
        <taxon>Bacteria</taxon>
        <taxon>Pseudomonadati</taxon>
        <taxon>Pseudomonadota</taxon>
        <taxon>Betaproteobacteria</taxon>
        <taxon>Burkholderiales</taxon>
        <taxon>Burkholderiaceae</taxon>
        <taxon>Cupriavidus</taxon>
    </lineage>
</organism>
<feature type="domain" description="TniQ" evidence="1">
    <location>
        <begin position="9"/>
        <end position="120"/>
    </location>
</feature>
<dbReference type="Proteomes" id="UP000255168">
    <property type="component" value="Chromosome I"/>
</dbReference>
<evidence type="ECO:0000313" key="3">
    <source>
        <dbReference type="Proteomes" id="UP000255168"/>
    </source>
</evidence>
<dbReference type="RefSeq" id="WP_115678342.1">
    <property type="nucleotide sequence ID" value="NZ_LT984806.1"/>
</dbReference>
<evidence type="ECO:0000259" key="1">
    <source>
        <dbReference type="Pfam" id="PF06527"/>
    </source>
</evidence>